<gene>
    <name evidence="2" type="ORF">EJO66_09105</name>
</gene>
<evidence type="ECO:0000313" key="2">
    <source>
        <dbReference type="EMBL" id="RSZ40280.1"/>
    </source>
</evidence>
<comment type="caution">
    <text evidence="2">The sequence shown here is derived from an EMBL/GenBank/DDBJ whole genome shotgun (WGS) entry which is preliminary data.</text>
</comment>
<name>A0ABY0AA36_9BURK</name>
<dbReference type="RefSeq" id="WP_125965091.1">
    <property type="nucleotide sequence ID" value="NZ_RXFQ01000004.1"/>
</dbReference>
<protein>
    <submittedName>
        <fullName evidence="2">Uncharacterized protein</fullName>
    </submittedName>
</protein>
<dbReference type="Proteomes" id="UP000271137">
    <property type="component" value="Unassembled WGS sequence"/>
</dbReference>
<accession>A0ABY0AA36</accession>
<sequence length="116" mass="12251">MARAQINHATDSRAASRHAATSSARVDIWIRTIGRRRQAFYRCSAAGVANWQAMGVPLANKALKLGSISLPGISDATVAAYTEDALAHPMAAEFGERARALSSEIDTLNLSARGAA</sequence>
<dbReference type="EMBL" id="RXFQ01000004">
    <property type="protein sequence ID" value="RSZ40280.1"/>
    <property type="molecule type" value="Genomic_DNA"/>
</dbReference>
<proteinExistence type="predicted"/>
<keyword evidence="3" id="KW-1185">Reference proteome</keyword>
<evidence type="ECO:0000313" key="3">
    <source>
        <dbReference type="Proteomes" id="UP000271137"/>
    </source>
</evidence>
<reference evidence="2 3" key="1">
    <citation type="submission" date="2018-12" db="EMBL/GenBank/DDBJ databases">
        <title>The genome sequences of strain 502.</title>
        <authorList>
            <person name="Gao J."/>
            <person name="Sun J."/>
        </authorList>
    </citation>
    <scope>NUCLEOTIDE SEQUENCE [LARGE SCALE GENOMIC DNA]</scope>
    <source>
        <strain evidence="2 3">502</strain>
    </source>
</reference>
<organism evidence="2 3">
    <name type="scientific">Variovorax beijingensis</name>
    <dbReference type="NCBI Taxonomy" id="2496117"/>
    <lineage>
        <taxon>Bacteria</taxon>
        <taxon>Pseudomonadati</taxon>
        <taxon>Pseudomonadota</taxon>
        <taxon>Betaproteobacteria</taxon>
        <taxon>Burkholderiales</taxon>
        <taxon>Comamonadaceae</taxon>
        <taxon>Variovorax</taxon>
    </lineage>
</organism>
<evidence type="ECO:0000256" key="1">
    <source>
        <dbReference type="SAM" id="MobiDB-lite"/>
    </source>
</evidence>
<feature type="region of interest" description="Disordered" evidence="1">
    <location>
        <begin position="1"/>
        <end position="22"/>
    </location>
</feature>
<feature type="compositionally biased region" description="Low complexity" evidence="1">
    <location>
        <begin position="8"/>
        <end position="22"/>
    </location>
</feature>